<gene>
    <name evidence="1" type="ORF">FE697_007235</name>
</gene>
<protein>
    <recommendedName>
        <fullName evidence="3">Type II toxin-antitoxin system RelE/ParE family toxin</fullName>
    </recommendedName>
</protein>
<dbReference type="EMBL" id="VDFQ02000002">
    <property type="protein sequence ID" value="KAA1423397.1"/>
    <property type="molecule type" value="Genomic_DNA"/>
</dbReference>
<dbReference type="RefSeq" id="WP_149768916.1">
    <property type="nucleotide sequence ID" value="NZ_VDFQ02000002.1"/>
</dbReference>
<reference evidence="1 2" key="1">
    <citation type="submission" date="2019-09" db="EMBL/GenBank/DDBJ databases">
        <title>Mumia zhuanghuii sp. nov. isolated from the intestinal contents of plateau pika (Ochotona curzoniae) in the Qinghai-Tibet plateau of China.</title>
        <authorList>
            <person name="Tian Z."/>
        </authorList>
    </citation>
    <scope>NUCLEOTIDE SEQUENCE [LARGE SCALE GENOMIC DNA]</scope>
    <source>
        <strain evidence="2">350</strain>
    </source>
</reference>
<proteinExistence type="predicted"/>
<comment type="caution">
    <text evidence="1">The sequence shown here is derived from an EMBL/GenBank/DDBJ whole genome shotgun (WGS) entry which is preliminary data.</text>
</comment>
<evidence type="ECO:0000313" key="1">
    <source>
        <dbReference type="EMBL" id="KAA1423397.1"/>
    </source>
</evidence>
<evidence type="ECO:0008006" key="3">
    <source>
        <dbReference type="Google" id="ProtNLM"/>
    </source>
</evidence>
<evidence type="ECO:0000313" key="2">
    <source>
        <dbReference type="Proteomes" id="UP000307768"/>
    </source>
</evidence>
<accession>A0A5Q6RZL6</accession>
<name>A0A5Q6RZL6_9ACTN</name>
<organism evidence="1 2">
    <name type="scientific">Mumia zhuanghuii</name>
    <dbReference type="NCBI Taxonomy" id="2585211"/>
    <lineage>
        <taxon>Bacteria</taxon>
        <taxon>Bacillati</taxon>
        <taxon>Actinomycetota</taxon>
        <taxon>Actinomycetes</taxon>
        <taxon>Propionibacteriales</taxon>
        <taxon>Nocardioidaceae</taxon>
        <taxon>Mumia</taxon>
    </lineage>
</organism>
<dbReference type="AlphaFoldDB" id="A0A5Q6RZL6"/>
<dbReference type="OrthoDB" id="3542110at2"/>
<dbReference type="Proteomes" id="UP000307768">
    <property type="component" value="Unassembled WGS sequence"/>
</dbReference>
<sequence>MGRKYEVEAALDVDGKPQALLFLQELMGRPKFADKVADLLIRLERFAEHGVLKQPQQLNHLRGELHELKAHTIRLPFYYRKTESCGHVRLTHGFLKQGLKTPHREIDRGMAIMREDQRQ</sequence>